<sequence>MRKNVGLSDALIRITLGLAGLSYSTAKMVRCPHRTSPMIIAILSAMKVAEGIIRFCPMLTMLGVSTANNRDKRPYRISSYPRRCR</sequence>
<keyword evidence="3" id="KW-1185">Reference proteome</keyword>
<dbReference type="OrthoDB" id="5405951at2"/>
<dbReference type="EMBL" id="BJXX01000143">
    <property type="protein sequence ID" value="GEN35635.1"/>
    <property type="molecule type" value="Genomic_DNA"/>
</dbReference>
<name>A0A511V9L4_9BACL</name>
<gene>
    <name evidence="2" type="ORF">ADA01nite_30950</name>
</gene>
<accession>A0A511V9L4</accession>
<organism evidence="2 3">
    <name type="scientific">Aneurinibacillus danicus</name>
    <dbReference type="NCBI Taxonomy" id="267746"/>
    <lineage>
        <taxon>Bacteria</taxon>
        <taxon>Bacillati</taxon>
        <taxon>Bacillota</taxon>
        <taxon>Bacilli</taxon>
        <taxon>Bacillales</taxon>
        <taxon>Paenibacillaceae</taxon>
        <taxon>Aneurinibacillus group</taxon>
        <taxon>Aneurinibacillus</taxon>
    </lineage>
</organism>
<dbReference type="Pfam" id="PF11127">
    <property type="entry name" value="YgaP-like_TM"/>
    <property type="match status" value="1"/>
</dbReference>
<evidence type="ECO:0000259" key="1">
    <source>
        <dbReference type="Pfam" id="PF11127"/>
    </source>
</evidence>
<protein>
    <recommendedName>
        <fullName evidence="1">Inner membrane protein YgaP-like transmembrane domain-containing protein</fullName>
    </recommendedName>
</protein>
<dbReference type="InterPro" id="IPR021309">
    <property type="entry name" value="YgaP-like_TM"/>
</dbReference>
<evidence type="ECO:0000313" key="3">
    <source>
        <dbReference type="Proteomes" id="UP000321157"/>
    </source>
</evidence>
<dbReference type="Proteomes" id="UP000321157">
    <property type="component" value="Unassembled WGS sequence"/>
</dbReference>
<evidence type="ECO:0000313" key="2">
    <source>
        <dbReference type="EMBL" id="GEN35635.1"/>
    </source>
</evidence>
<dbReference type="RefSeq" id="WP_146811162.1">
    <property type="nucleotide sequence ID" value="NZ_BJXX01000143.1"/>
</dbReference>
<dbReference type="AlphaFoldDB" id="A0A511V9L4"/>
<reference evidence="2 3" key="1">
    <citation type="submission" date="2019-07" db="EMBL/GenBank/DDBJ databases">
        <title>Whole genome shotgun sequence of Aneurinibacillus danicus NBRC 102444.</title>
        <authorList>
            <person name="Hosoyama A."/>
            <person name="Uohara A."/>
            <person name="Ohji S."/>
            <person name="Ichikawa N."/>
        </authorList>
    </citation>
    <scope>NUCLEOTIDE SEQUENCE [LARGE SCALE GENOMIC DNA]</scope>
    <source>
        <strain evidence="2 3">NBRC 102444</strain>
    </source>
</reference>
<feature type="domain" description="Inner membrane protein YgaP-like transmembrane" evidence="1">
    <location>
        <begin position="1"/>
        <end position="68"/>
    </location>
</feature>
<proteinExistence type="predicted"/>
<comment type="caution">
    <text evidence="2">The sequence shown here is derived from an EMBL/GenBank/DDBJ whole genome shotgun (WGS) entry which is preliminary data.</text>
</comment>